<dbReference type="PANTHER" id="PTHR33223:SF10">
    <property type="entry name" value="AMINOTRANSFERASE-LIKE PLANT MOBILE DOMAIN-CONTAINING PROTEIN"/>
    <property type="match status" value="1"/>
</dbReference>
<proteinExistence type="predicted"/>
<dbReference type="Proteomes" id="UP000515211">
    <property type="component" value="Chromosome 9"/>
</dbReference>
<dbReference type="RefSeq" id="XP_015940854.1">
    <property type="nucleotide sequence ID" value="XM_016085368.1"/>
</dbReference>
<keyword evidence="3" id="KW-1185">Reference proteome</keyword>
<evidence type="ECO:0000313" key="3">
    <source>
        <dbReference type="Proteomes" id="UP000515211"/>
    </source>
</evidence>
<accession>A0A6P4BP58</accession>
<protein>
    <submittedName>
        <fullName evidence="4">Uncharacterized protein LOC107466393</fullName>
    </submittedName>
</protein>
<organism evidence="3 4">
    <name type="scientific">Arachis duranensis</name>
    <name type="common">Wild peanut</name>
    <dbReference type="NCBI Taxonomy" id="130453"/>
    <lineage>
        <taxon>Eukaryota</taxon>
        <taxon>Viridiplantae</taxon>
        <taxon>Streptophyta</taxon>
        <taxon>Embryophyta</taxon>
        <taxon>Tracheophyta</taxon>
        <taxon>Spermatophyta</taxon>
        <taxon>Magnoliopsida</taxon>
        <taxon>eudicotyledons</taxon>
        <taxon>Gunneridae</taxon>
        <taxon>Pentapetalae</taxon>
        <taxon>rosids</taxon>
        <taxon>fabids</taxon>
        <taxon>Fabales</taxon>
        <taxon>Fabaceae</taxon>
        <taxon>Papilionoideae</taxon>
        <taxon>50 kb inversion clade</taxon>
        <taxon>dalbergioids sensu lato</taxon>
        <taxon>Dalbergieae</taxon>
        <taxon>Pterocarpus clade</taxon>
        <taxon>Arachis</taxon>
    </lineage>
</organism>
<evidence type="ECO:0000313" key="4">
    <source>
        <dbReference type="RefSeq" id="XP_015940854.1"/>
    </source>
</evidence>
<dbReference type="Pfam" id="PF03732">
    <property type="entry name" value="Retrotrans_gag"/>
    <property type="match status" value="1"/>
</dbReference>
<dbReference type="KEGG" id="adu:107466393"/>
<feature type="compositionally biased region" description="Basic and acidic residues" evidence="1">
    <location>
        <begin position="187"/>
        <end position="207"/>
    </location>
</feature>
<evidence type="ECO:0000259" key="2">
    <source>
        <dbReference type="Pfam" id="PF03732"/>
    </source>
</evidence>
<feature type="domain" description="Retrotransposon gag" evidence="2">
    <location>
        <begin position="50"/>
        <end position="141"/>
    </location>
</feature>
<gene>
    <name evidence="4" type="primary">LOC107466393</name>
</gene>
<dbReference type="GeneID" id="107466393"/>
<evidence type="ECO:0000256" key="1">
    <source>
        <dbReference type="SAM" id="MobiDB-lite"/>
    </source>
</evidence>
<reference evidence="3" key="1">
    <citation type="journal article" date="2016" name="Nat. Genet.">
        <title>The genome sequences of Arachis duranensis and Arachis ipaensis, the diploid ancestors of cultivated peanut.</title>
        <authorList>
            <person name="Bertioli D.J."/>
            <person name="Cannon S.B."/>
            <person name="Froenicke L."/>
            <person name="Huang G."/>
            <person name="Farmer A.D."/>
            <person name="Cannon E.K."/>
            <person name="Liu X."/>
            <person name="Gao D."/>
            <person name="Clevenger J."/>
            <person name="Dash S."/>
            <person name="Ren L."/>
            <person name="Moretzsohn M.C."/>
            <person name="Shirasawa K."/>
            <person name="Huang W."/>
            <person name="Vidigal B."/>
            <person name="Abernathy B."/>
            <person name="Chu Y."/>
            <person name="Niederhuth C.E."/>
            <person name="Umale P."/>
            <person name="Araujo A.C."/>
            <person name="Kozik A."/>
            <person name="Kim K.D."/>
            <person name="Burow M.D."/>
            <person name="Varshney R.K."/>
            <person name="Wang X."/>
            <person name="Zhang X."/>
            <person name="Barkley N."/>
            <person name="Guimaraes P.M."/>
            <person name="Isobe S."/>
            <person name="Guo B."/>
            <person name="Liao B."/>
            <person name="Stalker H.T."/>
            <person name="Schmitz R.J."/>
            <person name="Scheffler B.E."/>
            <person name="Leal-Bertioli S.C."/>
            <person name="Xun X."/>
            <person name="Jackson S.A."/>
            <person name="Michelmore R."/>
            <person name="Ozias-Akins P."/>
        </authorList>
    </citation>
    <scope>NUCLEOTIDE SEQUENCE [LARGE SCALE GENOMIC DNA]</scope>
    <source>
        <strain evidence="3">cv. V14167</strain>
    </source>
</reference>
<dbReference type="InterPro" id="IPR005162">
    <property type="entry name" value="Retrotrans_gag_dom"/>
</dbReference>
<dbReference type="PANTHER" id="PTHR33223">
    <property type="entry name" value="CCHC-TYPE DOMAIN-CONTAINING PROTEIN"/>
    <property type="match status" value="1"/>
</dbReference>
<name>A0A6P4BP58_ARADU</name>
<dbReference type="AlphaFoldDB" id="A0A6P4BP58"/>
<feature type="region of interest" description="Disordered" evidence="1">
    <location>
        <begin position="169"/>
        <end position="214"/>
    </location>
</feature>
<sequence>MEIMKAEVPKDFKAPDMTPYDGTSDPSHHLSNFRSWMYLMDASDATCCKAFPTTLTKTVIKWFDSLPPRSITSFNDLARKFLARFSIQKDKAKHAPSLLGIKQGDRESLRSYNERFNKACLDIHNLPTEAVITGLINGLREAPFSHSISKKHPTSLNEVQERAKKYINMEENSRLGETSKAGFPYPFRDKDKEPRKKEDQSIEKPMKYDNYTPL</sequence>
<reference evidence="4" key="2">
    <citation type="submission" date="2025-08" db="UniProtKB">
        <authorList>
            <consortium name="RefSeq"/>
        </authorList>
    </citation>
    <scope>IDENTIFICATION</scope>
    <source>
        <tissue evidence="4">Whole plant</tissue>
    </source>
</reference>